<protein>
    <submittedName>
        <fullName evidence="2">Uncharacterized protein</fullName>
    </submittedName>
</protein>
<name>A0AAE4RCY0_9ACTN</name>
<dbReference type="AlphaFoldDB" id="A0AAE4RCY0"/>
<comment type="caution">
    <text evidence="2">The sequence shown here is derived from an EMBL/GenBank/DDBJ whole genome shotgun (WGS) entry which is preliminary data.</text>
</comment>
<organism evidence="2 3">
    <name type="scientific">Gordonia amicalis</name>
    <dbReference type="NCBI Taxonomy" id="89053"/>
    <lineage>
        <taxon>Bacteria</taxon>
        <taxon>Bacillati</taxon>
        <taxon>Actinomycetota</taxon>
        <taxon>Actinomycetes</taxon>
        <taxon>Mycobacteriales</taxon>
        <taxon>Gordoniaceae</taxon>
        <taxon>Gordonia</taxon>
    </lineage>
</organism>
<dbReference type="EMBL" id="JAWLKH010000055">
    <property type="protein sequence ID" value="MDV6314740.1"/>
    <property type="molecule type" value="Genomic_DNA"/>
</dbReference>
<feature type="compositionally biased region" description="Polar residues" evidence="1">
    <location>
        <begin position="79"/>
        <end position="89"/>
    </location>
</feature>
<evidence type="ECO:0000313" key="2">
    <source>
        <dbReference type="EMBL" id="MDV6314740.1"/>
    </source>
</evidence>
<dbReference type="RefSeq" id="WP_248664701.1">
    <property type="nucleotide sequence ID" value="NZ_CP096596.1"/>
</dbReference>
<sequence length="95" mass="10521">MNDPGNTLDQAIDQLYDPIIALQRQALDIERDYRDLAQRDDLAVDTSAHRPRPPKRSLASPKPSHRSALPKNTKPPPNATQHASTSTARCTDPGR</sequence>
<proteinExistence type="predicted"/>
<evidence type="ECO:0000256" key="1">
    <source>
        <dbReference type="SAM" id="MobiDB-lite"/>
    </source>
</evidence>
<evidence type="ECO:0000313" key="3">
    <source>
        <dbReference type="Proteomes" id="UP001185922"/>
    </source>
</evidence>
<dbReference type="Proteomes" id="UP001185922">
    <property type="component" value="Unassembled WGS sequence"/>
</dbReference>
<accession>A0AAE4RCY0</accession>
<gene>
    <name evidence="2" type="ORF">R3Q15_23220</name>
</gene>
<reference evidence="2" key="1">
    <citation type="submission" date="2023-10" db="EMBL/GenBank/DDBJ databases">
        <title>Development of a sustainable strategy for remediation of hydrocarbon-contaminated territories based on the waste exchange concept.</title>
        <authorList>
            <person name="Krivoruchko A."/>
        </authorList>
    </citation>
    <scope>NUCLEOTIDE SEQUENCE</scope>
    <source>
        <strain evidence="2">IEGM 1279</strain>
    </source>
</reference>
<feature type="region of interest" description="Disordered" evidence="1">
    <location>
        <begin position="39"/>
        <end position="95"/>
    </location>
</feature>